<organism evidence="2 3">
    <name type="scientific">Rhodococcus olei</name>
    <dbReference type="NCBI Taxonomy" id="2161675"/>
    <lineage>
        <taxon>Bacteria</taxon>
        <taxon>Bacillati</taxon>
        <taxon>Actinomycetota</taxon>
        <taxon>Actinomycetes</taxon>
        <taxon>Mycobacteriales</taxon>
        <taxon>Nocardiaceae</taxon>
        <taxon>Rhodococcus</taxon>
    </lineage>
</organism>
<evidence type="ECO:0000256" key="1">
    <source>
        <dbReference type="SAM" id="MobiDB-lite"/>
    </source>
</evidence>
<feature type="compositionally biased region" description="Basic and acidic residues" evidence="1">
    <location>
        <begin position="66"/>
        <end position="75"/>
    </location>
</feature>
<comment type="caution">
    <text evidence="2">The sequence shown here is derived from an EMBL/GenBank/DDBJ whole genome shotgun (WGS) entry which is preliminary data.</text>
</comment>
<reference evidence="3" key="1">
    <citation type="journal article" date="2019" name="Int. J. Syst. Evol. Microbiol.">
        <title>The Global Catalogue of Microorganisms (GCM) 10K type strain sequencing project: providing services to taxonomists for standard genome sequencing and annotation.</title>
        <authorList>
            <consortium name="The Broad Institute Genomics Platform"/>
            <consortium name="The Broad Institute Genome Sequencing Center for Infectious Disease"/>
            <person name="Wu L."/>
            <person name="Ma J."/>
        </authorList>
    </citation>
    <scope>NUCLEOTIDE SEQUENCE [LARGE SCALE GENOMIC DNA]</scope>
    <source>
        <strain evidence="3">JCM 32206</strain>
    </source>
</reference>
<dbReference type="EMBL" id="BAABFB010000029">
    <property type="protein sequence ID" value="GAA4477052.1"/>
    <property type="molecule type" value="Genomic_DNA"/>
</dbReference>
<proteinExistence type="predicted"/>
<name>A0ABP8NXD4_9NOCA</name>
<protein>
    <submittedName>
        <fullName evidence="2">Uncharacterized protein</fullName>
    </submittedName>
</protein>
<feature type="region of interest" description="Disordered" evidence="1">
    <location>
        <begin position="53"/>
        <end position="84"/>
    </location>
</feature>
<keyword evidence="3" id="KW-1185">Reference proteome</keyword>
<gene>
    <name evidence="2" type="ORF">GCM10023094_18460</name>
</gene>
<evidence type="ECO:0000313" key="2">
    <source>
        <dbReference type="EMBL" id="GAA4477052.1"/>
    </source>
</evidence>
<sequence>MRPDPNPAIREAEPALRPADHPIVIPRAHKDFIFAQHAARGRGSILDRTAGIDAGAGGCSPLGGGGRDHGPDAASRRSTVRAAR</sequence>
<feature type="compositionally biased region" description="Gly residues" evidence="1">
    <location>
        <begin position="54"/>
        <end position="65"/>
    </location>
</feature>
<dbReference type="Proteomes" id="UP001501183">
    <property type="component" value="Unassembled WGS sequence"/>
</dbReference>
<evidence type="ECO:0000313" key="3">
    <source>
        <dbReference type="Proteomes" id="UP001501183"/>
    </source>
</evidence>
<accession>A0ABP8NXD4</accession>